<evidence type="ECO:0000256" key="1">
    <source>
        <dbReference type="ARBA" id="ARBA00004123"/>
    </source>
</evidence>
<evidence type="ECO:0000256" key="4">
    <source>
        <dbReference type="ARBA" id="ARBA00022728"/>
    </source>
</evidence>
<dbReference type="PANTHER" id="PTHR15588:SF9">
    <property type="entry name" value="U6 SNRNA-ASSOCIATED SM-LIKE PROTEIN LSM8"/>
    <property type="match status" value="1"/>
</dbReference>
<dbReference type="GO" id="GO:0071011">
    <property type="term" value="C:precatalytic spliceosome"/>
    <property type="evidence" value="ECO:0007669"/>
    <property type="project" value="TreeGrafter"/>
</dbReference>
<gene>
    <name evidence="9" type="primary">LSM8</name>
    <name evidence="11" type="ORF">PTTT1_LOCUS48270</name>
</gene>
<dbReference type="GO" id="GO:0005688">
    <property type="term" value="C:U6 snRNP"/>
    <property type="evidence" value="ECO:0007669"/>
    <property type="project" value="UniProtKB-UniRule"/>
</dbReference>
<comment type="function">
    <text evidence="9">Plays role in pre-mRNA splicing as component of the U4/U6-U5 tri-snRNP complex that is involved in spliceosome assembly, and as component of the precatalytic spliceosome (spliceosome B complex). The heptameric LSM2-8 complex binds specifically to the 3'-terminal U-tract of U6 snRNA.</text>
</comment>
<dbReference type="InterPro" id="IPR047575">
    <property type="entry name" value="Sm"/>
</dbReference>
<name>A0A8J9X6P5_PHATR</name>
<dbReference type="GO" id="GO:0000398">
    <property type="term" value="P:mRNA splicing, via spliceosome"/>
    <property type="evidence" value="ECO:0007669"/>
    <property type="project" value="UniProtKB-UniRule"/>
</dbReference>
<keyword evidence="8 9" id="KW-0687">Ribonucleoprotein</keyword>
<evidence type="ECO:0000259" key="10">
    <source>
        <dbReference type="PROSITE" id="PS52002"/>
    </source>
</evidence>
<organism evidence="11">
    <name type="scientific">Phaeodactylum tricornutum</name>
    <name type="common">Diatom</name>
    <dbReference type="NCBI Taxonomy" id="2850"/>
    <lineage>
        <taxon>Eukaryota</taxon>
        <taxon>Sar</taxon>
        <taxon>Stramenopiles</taxon>
        <taxon>Ochrophyta</taxon>
        <taxon>Bacillariophyta</taxon>
        <taxon>Bacillariophyceae</taxon>
        <taxon>Bacillariophycidae</taxon>
        <taxon>Naviculales</taxon>
        <taxon>Phaeodactylaceae</taxon>
        <taxon>Phaeodactylum</taxon>
    </lineage>
</organism>
<dbReference type="GO" id="GO:0046540">
    <property type="term" value="C:U4/U6 x U5 tri-snRNP complex"/>
    <property type="evidence" value="ECO:0007669"/>
    <property type="project" value="UniProtKB-UniRule"/>
</dbReference>
<sequence>ESVCVVTSDGRIIVGILTGYDQVQNLILNDAHERVYSVDADVEEVPLGLYVVRGDNVCLVAEVDETKQLDSQRVPFPLPSIQQQQF</sequence>
<keyword evidence="4 9" id="KW-0747">Spliceosome</keyword>
<evidence type="ECO:0000256" key="8">
    <source>
        <dbReference type="ARBA" id="ARBA00023274"/>
    </source>
</evidence>
<proteinExistence type="inferred from homology"/>
<evidence type="ECO:0000256" key="9">
    <source>
        <dbReference type="RuleBase" id="RU365048"/>
    </source>
</evidence>
<evidence type="ECO:0000256" key="7">
    <source>
        <dbReference type="ARBA" id="ARBA00023242"/>
    </source>
</evidence>
<dbReference type="InterPro" id="IPR044642">
    <property type="entry name" value="PTHR15588"/>
</dbReference>
<keyword evidence="6 9" id="KW-0508">mRNA splicing</keyword>
<dbReference type="Proteomes" id="UP000836788">
    <property type="component" value="Chromosome 6"/>
</dbReference>
<dbReference type="PROSITE" id="PS52002">
    <property type="entry name" value="SM"/>
    <property type="match status" value="1"/>
</dbReference>
<dbReference type="Pfam" id="PF01423">
    <property type="entry name" value="LSM"/>
    <property type="match status" value="1"/>
</dbReference>
<dbReference type="SUPFAM" id="SSF50182">
    <property type="entry name" value="Sm-like ribonucleoproteins"/>
    <property type="match status" value="1"/>
</dbReference>
<dbReference type="InterPro" id="IPR034103">
    <property type="entry name" value="Lsm8"/>
</dbReference>
<evidence type="ECO:0000313" key="11">
    <source>
        <dbReference type="EMBL" id="CAG9291892.1"/>
    </source>
</evidence>
<dbReference type="PANTHER" id="PTHR15588">
    <property type="entry name" value="LSM1"/>
    <property type="match status" value="1"/>
</dbReference>
<protein>
    <recommendedName>
        <fullName evidence="9">U6 snRNA-associated Sm-like protein LSm8</fullName>
    </recommendedName>
</protein>
<dbReference type="EMBL" id="OU594947">
    <property type="protein sequence ID" value="CAG9291892.1"/>
    <property type="molecule type" value="Genomic_DNA"/>
</dbReference>
<dbReference type="GO" id="GO:0003729">
    <property type="term" value="F:mRNA binding"/>
    <property type="evidence" value="ECO:0007669"/>
    <property type="project" value="TreeGrafter"/>
</dbReference>
<dbReference type="SMART" id="SM00651">
    <property type="entry name" value="Sm"/>
    <property type="match status" value="1"/>
</dbReference>
<dbReference type="InterPro" id="IPR001163">
    <property type="entry name" value="Sm_dom_euk/arc"/>
</dbReference>
<evidence type="ECO:0000256" key="6">
    <source>
        <dbReference type="ARBA" id="ARBA00023187"/>
    </source>
</evidence>
<reference evidence="11" key="1">
    <citation type="submission" date="2022-02" db="EMBL/GenBank/DDBJ databases">
        <authorList>
            <person name="Giguere J D."/>
        </authorList>
    </citation>
    <scope>NUCLEOTIDE SEQUENCE</scope>
    <source>
        <strain evidence="11">CCAP 1055/1</strain>
    </source>
</reference>
<keyword evidence="7 9" id="KW-0539">Nucleus</keyword>
<dbReference type="CDD" id="cd01727">
    <property type="entry name" value="LSm8"/>
    <property type="match status" value="1"/>
</dbReference>
<evidence type="ECO:0000256" key="2">
    <source>
        <dbReference type="ARBA" id="ARBA00006850"/>
    </source>
</evidence>
<dbReference type="InterPro" id="IPR010920">
    <property type="entry name" value="LSM_dom_sf"/>
</dbReference>
<evidence type="ECO:0000256" key="3">
    <source>
        <dbReference type="ARBA" id="ARBA00022664"/>
    </source>
</evidence>
<dbReference type="Gene3D" id="2.30.30.100">
    <property type="match status" value="1"/>
</dbReference>
<comment type="subcellular location">
    <subcellularLocation>
        <location evidence="1 9">Nucleus</location>
    </subcellularLocation>
</comment>
<keyword evidence="3 9" id="KW-0507">mRNA processing</keyword>
<evidence type="ECO:0000256" key="5">
    <source>
        <dbReference type="ARBA" id="ARBA00022884"/>
    </source>
</evidence>
<keyword evidence="5 9" id="KW-0694">RNA-binding</keyword>
<feature type="domain" description="Sm" evidence="10">
    <location>
        <begin position="1"/>
        <end position="66"/>
    </location>
</feature>
<dbReference type="AlphaFoldDB" id="A0A8J9X6P5"/>
<comment type="similarity">
    <text evidence="2 9">Belongs to the snRNP Sm proteins family.</text>
</comment>
<accession>A0A8J9X6P5</accession>
<comment type="subunit">
    <text evidence="9">LSm subunits form a heteromer with a doughnut shape.</text>
</comment>
<feature type="non-terminal residue" evidence="11">
    <location>
        <position position="1"/>
    </location>
</feature>